<proteinExistence type="predicted"/>
<dbReference type="InterPro" id="IPR050425">
    <property type="entry name" value="NAD(P)_dehydrat-like"/>
</dbReference>
<sequence>MEAEKPTVCVLDASSYVGFWILKGLLSRGYRVHAALRSRDQETEITRRIKEMKSKTDKERLSVFVVDVLDYQSILTALNGCSALFCSLDDPFAYDVYKPSKPFY</sequence>
<gene>
    <name evidence="2" type="ORF">Taro_024165</name>
</gene>
<dbReference type="OrthoDB" id="2735536at2759"/>
<keyword evidence="1" id="KW-0560">Oxidoreductase</keyword>
<dbReference type="Gene3D" id="3.40.50.720">
    <property type="entry name" value="NAD(P)-binding Rossmann-like Domain"/>
    <property type="match status" value="1"/>
</dbReference>
<comment type="caution">
    <text evidence="2">The sequence shown here is derived from an EMBL/GenBank/DDBJ whole genome shotgun (WGS) entry which is preliminary data.</text>
</comment>
<protein>
    <submittedName>
        <fullName evidence="2">Uncharacterized protein</fullName>
    </submittedName>
</protein>
<dbReference type="GO" id="GO:0016616">
    <property type="term" value="F:oxidoreductase activity, acting on the CH-OH group of donors, NAD or NADP as acceptor"/>
    <property type="evidence" value="ECO:0007669"/>
    <property type="project" value="TreeGrafter"/>
</dbReference>
<dbReference type="EMBL" id="NMUH01001354">
    <property type="protein sequence ID" value="MQL91553.1"/>
    <property type="molecule type" value="Genomic_DNA"/>
</dbReference>
<dbReference type="PANTHER" id="PTHR10366:SF390">
    <property type="entry name" value="CINNAMOYL-COA REDUCTASE-LIKE PROTEIN"/>
    <property type="match status" value="1"/>
</dbReference>
<dbReference type="PANTHER" id="PTHR10366">
    <property type="entry name" value="NAD DEPENDENT EPIMERASE/DEHYDRATASE"/>
    <property type="match status" value="1"/>
</dbReference>
<evidence type="ECO:0000313" key="2">
    <source>
        <dbReference type="EMBL" id="MQL91553.1"/>
    </source>
</evidence>
<organism evidence="2 3">
    <name type="scientific">Colocasia esculenta</name>
    <name type="common">Wild taro</name>
    <name type="synonym">Arum esculentum</name>
    <dbReference type="NCBI Taxonomy" id="4460"/>
    <lineage>
        <taxon>Eukaryota</taxon>
        <taxon>Viridiplantae</taxon>
        <taxon>Streptophyta</taxon>
        <taxon>Embryophyta</taxon>
        <taxon>Tracheophyta</taxon>
        <taxon>Spermatophyta</taxon>
        <taxon>Magnoliopsida</taxon>
        <taxon>Liliopsida</taxon>
        <taxon>Araceae</taxon>
        <taxon>Aroideae</taxon>
        <taxon>Colocasieae</taxon>
        <taxon>Colocasia</taxon>
    </lineage>
</organism>
<keyword evidence="3" id="KW-1185">Reference proteome</keyword>
<dbReference type="InterPro" id="IPR036291">
    <property type="entry name" value="NAD(P)-bd_dom_sf"/>
</dbReference>
<dbReference type="SUPFAM" id="SSF51735">
    <property type="entry name" value="NAD(P)-binding Rossmann-fold domains"/>
    <property type="match status" value="1"/>
</dbReference>
<evidence type="ECO:0000256" key="1">
    <source>
        <dbReference type="ARBA" id="ARBA00023002"/>
    </source>
</evidence>
<reference evidence="2" key="1">
    <citation type="submission" date="2017-07" db="EMBL/GenBank/DDBJ databases">
        <title>Taro Niue Genome Assembly and Annotation.</title>
        <authorList>
            <person name="Atibalentja N."/>
            <person name="Keating K."/>
            <person name="Fields C.J."/>
        </authorList>
    </citation>
    <scope>NUCLEOTIDE SEQUENCE</scope>
    <source>
        <strain evidence="2">Niue_2</strain>
        <tissue evidence="2">Leaf</tissue>
    </source>
</reference>
<name>A0A843VGN9_COLES</name>
<dbReference type="AlphaFoldDB" id="A0A843VGN9"/>
<accession>A0A843VGN9</accession>
<evidence type="ECO:0000313" key="3">
    <source>
        <dbReference type="Proteomes" id="UP000652761"/>
    </source>
</evidence>
<dbReference type="Proteomes" id="UP000652761">
    <property type="component" value="Unassembled WGS sequence"/>
</dbReference>